<feature type="transmembrane region" description="Helical" evidence="6">
    <location>
        <begin position="156"/>
        <end position="182"/>
    </location>
</feature>
<comment type="subcellular location">
    <subcellularLocation>
        <location evidence="1">Membrane</location>
        <topology evidence="1">Multi-pass membrane protein</topology>
    </subcellularLocation>
</comment>
<dbReference type="NCBIfam" id="TIGR00945">
    <property type="entry name" value="tatC"/>
    <property type="match status" value="1"/>
</dbReference>
<keyword evidence="3 6" id="KW-0812">Transmembrane</keyword>
<dbReference type="GO" id="GO:0033281">
    <property type="term" value="C:TAT protein transport complex"/>
    <property type="evidence" value="ECO:0007669"/>
    <property type="project" value="TreeGrafter"/>
</dbReference>
<feature type="transmembrane region" description="Helical" evidence="6">
    <location>
        <begin position="76"/>
        <end position="98"/>
    </location>
</feature>
<evidence type="ECO:0000256" key="4">
    <source>
        <dbReference type="ARBA" id="ARBA00022989"/>
    </source>
</evidence>
<feature type="transmembrane region" description="Helical" evidence="6">
    <location>
        <begin position="110"/>
        <end position="136"/>
    </location>
</feature>
<comment type="similarity">
    <text evidence="2">Belongs to the TatC family.</text>
</comment>
<proteinExistence type="inferred from homology"/>
<evidence type="ECO:0000256" key="3">
    <source>
        <dbReference type="ARBA" id="ARBA00022692"/>
    </source>
</evidence>
<dbReference type="PANTHER" id="PTHR30371">
    <property type="entry name" value="SEC-INDEPENDENT PROTEIN TRANSLOCASE PROTEIN TATC"/>
    <property type="match status" value="1"/>
</dbReference>
<dbReference type="PANTHER" id="PTHR30371:SF0">
    <property type="entry name" value="SEC-INDEPENDENT PROTEIN TRANSLOCASE PROTEIN TATC, CHLOROPLASTIC-RELATED"/>
    <property type="match status" value="1"/>
</dbReference>
<organism evidence="7">
    <name type="scientific">Laurencieae sp</name>
    <dbReference type="NCBI Taxonomy" id="2007162"/>
    <lineage>
        <taxon>Eukaryota</taxon>
        <taxon>Rhodophyta</taxon>
        <taxon>Florideophyceae</taxon>
        <taxon>Rhodymeniophycidae</taxon>
        <taxon>Ceramiales</taxon>
        <taxon>Rhodomelaceae</taxon>
        <taxon>Laurencieae</taxon>
    </lineage>
</organism>
<geneLocation type="chloroplast" evidence="7"/>
<keyword evidence="5 6" id="KW-0472">Membrane</keyword>
<dbReference type="GO" id="GO:0043953">
    <property type="term" value="P:protein transport by the Tat complex"/>
    <property type="evidence" value="ECO:0007669"/>
    <property type="project" value="TreeGrafter"/>
</dbReference>
<dbReference type="InterPro" id="IPR019820">
    <property type="entry name" value="Sec-indep_translocase_CS"/>
</dbReference>
<evidence type="ECO:0000313" key="7">
    <source>
        <dbReference type="EMBL" id="ARW60212.1"/>
    </source>
</evidence>
<dbReference type="InterPro" id="IPR002033">
    <property type="entry name" value="TatC"/>
</dbReference>
<feature type="transmembrane region" description="Helical" evidence="6">
    <location>
        <begin position="27"/>
        <end position="45"/>
    </location>
</feature>
<evidence type="ECO:0000256" key="1">
    <source>
        <dbReference type="ARBA" id="ARBA00004141"/>
    </source>
</evidence>
<feature type="transmembrane region" description="Helical" evidence="6">
    <location>
        <begin position="219"/>
        <end position="239"/>
    </location>
</feature>
<dbReference type="Pfam" id="PF00902">
    <property type="entry name" value="TatC"/>
    <property type="match status" value="1"/>
</dbReference>
<dbReference type="PRINTS" id="PR01840">
    <property type="entry name" value="TATCFAMILY"/>
</dbReference>
<dbReference type="GO" id="GO:0009977">
    <property type="term" value="F:proton motive force dependent protein transmembrane transporter activity"/>
    <property type="evidence" value="ECO:0007669"/>
    <property type="project" value="TreeGrafter"/>
</dbReference>
<dbReference type="GO" id="GO:0065002">
    <property type="term" value="P:intracellular protein transmembrane transport"/>
    <property type="evidence" value="ECO:0007669"/>
    <property type="project" value="TreeGrafter"/>
</dbReference>
<dbReference type="AlphaFoldDB" id="A0A1Z1M2R8"/>
<keyword evidence="7" id="KW-0150">Chloroplast</keyword>
<name>A0A1Z1M2R8_9FLOR</name>
<dbReference type="PROSITE" id="PS01218">
    <property type="entry name" value="TATC"/>
    <property type="match status" value="1"/>
</dbReference>
<keyword evidence="4 6" id="KW-1133">Transmembrane helix</keyword>
<dbReference type="HAMAP" id="MF_00902">
    <property type="entry name" value="TatC"/>
    <property type="match status" value="1"/>
</dbReference>
<evidence type="ECO:0000256" key="6">
    <source>
        <dbReference type="SAM" id="Phobius"/>
    </source>
</evidence>
<gene>
    <name evidence="7" type="primary">tatC</name>
</gene>
<sequence>MKKIHYNKQSNKSMPILEHFIELRERILISVLVFIITSIICITYSKPITLILQKPALGIKFLQLAPGEYLFVSIKVALYSAFFISSPFSLYQILLFILPGLTKKESKYIILLLVGSTVLFFCGVIFSYKILVPITLKFLIKYGSDIVEPIWSLEEYFNFIILILFSVGISFQIPILQIFLGITNIVKREKMLKSWKYVTFIATVIGAIITPSTDPITQVLMTITILILYFSGIFTLKIIQK</sequence>
<dbReference type="EMBL" id="MF101412">
    <property type="protein sequence ID" value="ARW60212.1"/>
    <property type="molecule type" value="Genomic_DNA"/>
</dbReference>
<evidence type="ECO:0000256" key="5">
    <source>
        <dbReference type="ARBA" id="ARBA00023136"/>
    </source>
</evidence>
<keyword evidence="7" id="KW-0934">Plastid</keyword>
<accession>A0A1Z1M2R8</accession>
<evidence type="ECO:0000256" key="2">
    <source>
        <dbReference type="ARBA" id="ARBA00008882"/>
    </source>
</evidence>
<protein>
    <submittedName>
        <fullName evidence="7">Sec-independent protein translocase component TatC</fullName>
    </submittedName>
</protein>
<reference evidence="7" key="1">
    <citation type="journal article" date="2017" name="J. Phycol.">
        <title>Analysis of chloroplast genomes and a supermatrix inform reclassification of the Rhodomelaceae (Rhodophyta).</title>
        <authorList>
            <person name="Diaz-Tapia P."/>
            <person name="Maggs C.A."/>
            <person name="West J.A."/>
            <person name="Verbruggen H."/>
        </authorList>
    </citation>
    <scope>NUCLEOTIDE SEQUENCE</scope>
    <source>
        <strain evidence="7">JFC1711</strain>
    </source>
</reference>
<feature type="transmembrane region" description="Helical" evidence="6">
    <location>
        <begin position="194"/>
        <end position="213"/>
    </location>
</feature>